<dbReference type="SUPFAM" id="SSF52540">
    <property type="entry name" value="P-loop containing nucleoside triphosphate hydrolases"/>
    <property type="match status" value="1"/>
</dbReference>
<dbReference type="EMBL" id="CP014796">
    <property type="protein sequence ID" value="APX23141.1"/>
    <property type="molecule type" value="Genomic_DNA"/>
</dbReference>
<reference evidence="10 11" key="1">
    <citation type="submission" date="2016-03" db="EMBL/GenBank/DDBJ databases">
        <title>Deep-sea bacteria in the southern Pacific.</title>
        <authorList>
            <person name="Tang K."/>
        </authorList>
    </citation>
    <scope>NUCLEOTIDE SEQUENCE [LARGE SCALE GENOMIC DNA]</scope>
    <source>
        <strain evidence="10 11">JLT2016</strain>
    </source>
</reference>
<dbReference type="PROSITE" id="PS50893">
    <property type="entry name" value="ABC_TRANSPORTER_2"/>
    <property type="match status" value="1"/>
</dbReference>
<dbReference type="SMART" id="SM00382">
    <property type="entry name" value="AAA"/>
    <property type="match status" value="1"/>
</dbReference>
<evidence type="ECO:0000256" key="3">
    <source>
        <dbReference type="ARBA" id="ARBA00022741"/>
    </source>
</evidence>
<dbReference type="Proteomes" id="UP000186559">
    <property type="component" value="Chromosome"/>
</dbReference>
<evidence type="ECO:0000256" key="6">
    <source>
        <dbReference type="ARBA" id="ARBA00023136"/>
    </source>
</evidence>
<dbReference type="InterPro" id="IPR036640">
    <property type="entry name" value="ABC1_TM_sf"/>
</dbReference>
<feature type="transmembrane region" description="Helical" evidence="7">
    <location>
        <begin position="47"/>
        <end position="66"/>
    </location>
</feature>
<dbReference type="PANTHER" id="PTHR43394:SF1">
    <property type="entry name" value="ATP-BINDING CASSETTE SUB-FAMILY B MEMBER 10, MITOCHONDRIAL"/>
    <property type="match status" value="1"/>
</dbReference>
<dbReference type="InterPro" id="IPR003439">
    <property type="entry name" value="ABC_transporter-like_ATP-bd"/>
</dbReference>
<dbReference type="Pfam" id="PF00005">
    <property type="entry name" value="ABC_tran"/>
    <property type="match status" value="1"/>
</dbReference>
<dbReference type="InterPro" id="IPR010128">
    <property type="entry name" value="ATPase_T1SS_PrtD-like"/>
</dbReference>
<dbReference type="CDD" id="cd03246">
    <property type="entry name" value="ABCC_Protease_Secretion"/>
    <property type="match status" value="1"/>
</dbReference>
<keyword evidence="5 7" id="KW-1133">Transmembrane helix</keyword>
<dbReference type="Gene3D" id="1.20.1560.10">
    <property type="entry name" value="ABC transporter type 1, transmembrane domain"/>
    <property type="match status" value="1"/>
</dbReference>
<gene>
    <name evidence="10" type="ORF">Ga0080559_TMP2345</name>
</gene>
<feature type="transmembrane region" description="Helical" evidence="7">
    <location>
        <begin position="123"/>
        <end position="143"/>
    </location>
</feature>
<dbReference type="GO" id="GO:0030253">
    <property type="term" value="P:protein secretion by the type I secretion system"/>
    <property type="evidence" value="ECO:0007669"/>
    <property type="project" value="InterPro"/>
</dbReference>
<comment type="subcellular location">
    <subcellularLocation>
        <location evidence="1">Cell membrane</location>
        <topology evidence="1">Multi-pass membrane protein</topology>
    </subcellularLocation>
</comment>
<dbReference type="PROSITE" id="PS00211">
    <property type="entry name" value="ABC_TRANSPORTER_1"/>
    <property type="match status" value="1"/>
</dbReference>
<dbReference type="InterPro" id="IPR011527">
    <property type="entry name" value="ABC1_TM_dom"/>
</dbReference>
<feature type="transmembrane region" description="Helical" evidence="7">
    <location>
        <begin position="149"/>
        <end position="168"/>
    </location>
</feature>
<organism evidence="10 11">
    <name type="scientific">Salipiger profundus</name>
    <dbReference type="NCBI Taxonomy" id="1229727"/>
    <lineage>
        <taxon>Bacteria</taxon>
        <taxon>Pseudomonadati</taxon>
        <taxon>Pseudomonadota</taxon>
        <taxon>Alphaproteobacteria</taxon>
        <taxon>Rhodobacterales</taxon>
        <taxon>Roseobacteraceae</taxon>
        <taxon>Salipiger</taxon>
    </lineage>
</organism>
<dbReference type="GO" id="GO:0015421">
    <property type="term" value="F:ABC-type oligopeptide transporter activity"/>
    <property type="evidence" value="ECO:0007669"/>
    <property type="project" value="TreeGrafter"/>
</dbReference>
<dbReference type="InterPro" id="IPR003593">
    <property type="entry name" value="AAA+_ATPase"/>
</dbReference>
<accession>A0A1U7D4Q8</accession>
<dbReference type="AlphaFoldDB" id="A0A1U7D4Q8"/>
<keyword evidence="3" id="KW-0547">Nucleotide-binding</keyword>
<evidence type="ECO:0000256" key="2">
    <source>
        <dbReference type="ARBA" id="ARBA00022692"/>
    </source>
</evidence>
<keyword evidence="4 10" id="KW-0067">ATP-binding</keyword>
<dbReference type="NCBIfam" id="TIGR01842">
    <property type="entry name" value="type_I_sec_PrtD"/>
    <property type="match status" value="1"/>
</dbReference>
<dbReference type="GO" id="GO:0030256">
    <property type="term" value="C:type I protein secretion system complex"/>
    <property type="evidence" value="ECO:0007669"/>
    <property type="project" value="InterPro"/>
</dbReference>
<dbReference type="Gene3D" id="3.40.50.300">
    <property type="entry name" value="P-loop containing nucleotide triphosphate hydrolases"/>
    <property type="match status" value="1"/>
</dbReference>
<dbReference type="GO" id="GO:0005524">
    <property type="term" value="F:ATP binding"/>
    <property type="evidence" value="ECO:0007669"/>
    <property type="project" value="UniProtKB-KW"/>
</dbReference>
<evidence type="ECO:0000256" key="1">
    <source>
        <dbReference type="ARBA" id="ARBA00004651"/>
    </source>
</evidence>
<dbReference type="GO" id="GO:0016887">
    <property type="term" value="F:ATP hydrolysis activity"/>
    <property type="evidence" value="ECO:0007669"/>
    <property type="project" value="InterPro"/>
</dbReference>
<dbReference type="InterPro" id="IPR039421">
    <property type="entry name" value="Type_1_exporter"/>
</dbReference>
<sequence length="564" mass="61452">MRAARRQSRPYFWFVAIFSFFVNLLMLTGPLYMLQIYDRVLGSRSEATLLALSVLVVFLYGMMGILDYARGRVMARVAARFQAAMDVRVFEAVMRRSAVKPDELAATGLKDLESVQRLMSSPVLMAFFDIPWTPFFIAGIFVFHPWLGVLALTGGLILVAVTGLNQLLSRKPTLKSNRAVMQAEHTSEQIRNEAEMVQSLGMRDAAFRRWYKARAAALKGTIGSADVIGTFTVITKTFRLFLQSAMLGLGAYLVLQNQLTPGAMIAGSILMGRALAPIELAIGQWPMVTRARTGWDNLAQLLSEVPPEEPRLPLPKPKALLEVTQATIVPPGEHQASLRLVSFNLMPGQALGVIGPSGAGKSTLARALTGVWRPAGGKIRLDGATLDQYGQDLGKHIGYLPQRVTLFDGSIAENIARLSEAPDSQAIVEAARKADAHEMILKLPDGYNTRVTAAGGRLSGGQMQRIGLARAMYGDPVILVLDEPNSNLDNEGSEAVNEAIRRMKAEGKSVIIMAHRPAAIRECDMLLMLENGARAAFGPKDEVLRSRVKNHDQIARNAGPGGVR</sequence>
<keyword evidence="11" id="KW-1185">Reference proteome</keyword>
<evidence type="ECO:0000259" key="9">
    <source>
        <dbReference type="PROSITE" id="PS50929"/>
    </source>
</evidence>
<feature type="domain" description="ABC transporter" evidence="8">
    <location>
        <begin position="321"/>
        <end position="556"/>
    </location>
</feature>
<protein>
    <submittedName>
        <fullName evidence="10">ATP-binding cassette, subfamily C</fullName>
    </submittedName>
</protein>
<feature type="domain" description="ABC transmembrane type-1" evidence="9">
    <location>
        <begin position="13"/>
        <end position="290"/>
    </location>
</feature>
<evidence type="ECO:0000313" key="11">
    <source>
        <dbReference type="Proteomes" id="UP000186559"/>
    </source>
</evidence>
<proteinExistence type="predicted"/>
<dbReference type="InterPro" id="IPR027417">
    <property type="entry name" value="P-loop_NTPase"/>
</dbReference>
<dbReference type="Pfam" id="PF00664">
    <property type="entry name" value="ABC_membrane"/>
    <property type="match status" value="1"/>
</dbReference>
<feature type="transmembrane region" description="Helical" evidence="7">
    <location>
        <begin position="12"/>
        <end position="35"/>
    </location>
</feature>
<name>A0A1U7D4Q8_9RHOB</name>
<keyword evidence="2 7" id="KW-0812">Transmembrane</keyword>
<evidence type="ECO:0000256" key="5">
    <source>
        <dbReference type="ARBA" id="ARBA00022989"/>
    </source>
</evidence>
<evidence type="ECO:0000313" key="10">
    <source>
        <dbReference type="EMBL" id="APX23141.1"/>
    </source>
</evidence>
<dbReference type="SUPFAM" id="SSF90123">
    <property type="entry name" value="ABC transporter transmembrane region"/>
    <property type="match status" value="1"/>
</dbReference>
<evidence type="ECO:0000256" key="7">
    <source>
        <dbReference type="SAM" id="Phobius"/>
    </source>
</evidence>
<dbReference type="GO" id="GO:0005886">
    <property type="term" value="C:plasma membrane"/>
    <property type="evidence" value="ECO:0007669"/>
    <property type="project" value="UniProtKB-SubCell"/>
</dbReference>
<evidence type="ECO:0000259" key="8">
    <source>
        <dbReference type="PROSITE" id="PS50893"/>
    </source>
</evidence>
<evidence type="ECO:0000256" key="4">
    <source>
        <dbReference type="ARBA" id="ARBA00022840"/>
    </source>
</evidence>
<dbReference type="PROSITE" id="PS50929">
    <property type="entry name" value="ABC_TM1F"/>
    <property type="match status" value="1"/>
</dbReference>
<dbReference type="PANTHER" id="PTHR43394">
    <property type="entry name" value="ATP-DEPENDENT PERMEASE MDL1, MITOCHONDRIAL"/>
    <property type="match status" value="1"/>
</dbReference>
<dbReference type="STRING" id="1229727.Ga0080559_TMP2345"/>
<keyword evidence="6 7" id="KW-0472">Membrane</keyword>
<dbReference type="KEGG" id="tpro:Ga0080559_TMP2345"/>
<dbReference type="InterPro" id="IPR017871">
    <property type="entry name" value="ABC_transporter-like_CS"/>
</dbReference>